<evidence type="ECO:0000256" key="14">
    <source>
        <dbReference type="ARBA" id="ARBA00023316"/>
    </source>
</evidence>
<feature type="active site" evidence="16">
    <location>
        <position position="176"/>
    </location>
</feature>
<evidence type="ECO:0000256" key="15">
    <source>
        <dbReference type="ARBA" id="ARBA00048914"/>
    </source>
</evidence>
<dbReference type="InterPro" id="IPR016167">
    <property type="entry name" value="FAD-bd_PCMH_sub1"/>
</dbReference>
<keyword evidence="6 16" id="KW-0132">Cell division</keyword>
<dbReference type="GO" id="GO:0051301">
    <property type="term" value="P:cell division"/>
    <property type="evidence" value="ECO:0007669"/>
    <property type="project" value="UniProtKB-KW"/>
</dbReference>
<dbReference type="Gene3D" id="3.90.78.10">
    <property type="entry name" value="UDP-N-acetylenolpyruvoylglucosamine reductase, C-terminal domain"/>
    <property type="match status" value="1"/>
</dbReference>
<keyword evidence="19" id="KW-1185">Reference proteome</keyword>
<reference evidence="18 19" key="2">
    <citation type="submission" date="2020-01" db="EMBL/GenBank/DDBJ databases">
        <title>Clostridiaceae sp. nov. isolated from the gut of human by culturomics.</title>
        <authorList>
            <person name="Chang Y."/>
        </authorList>
    </citation>
    <scope>NUCLEOTIDE SEQUENCE [LARGE SCALE GENOMIC DNA]</scope>
    <source>
        <strain evidence="18 19">DONG20-135</strain>
    </source>
</reference>
<dbReference type="RefSeq" id="WP_160624929.1">
    <property type="nucleotide sequence ID" value="NZ_WUUQ01000002.1"/>
</dbReference>
<keyword evidence="5 16" id="KW-0963">Cytoplasm</keyword>
<dbReference type="Gene3D" id="3.30.465.10">
    <property type="match status" value="1"/>
</dbReference>
<dbReference type="UniPathway" id="UPA00219"/>
<keyword evidence="14 16" id="KW-0961">Cell wall biogenesis/degradation</keyword>
<dbReference type="GO" id="GO:0008762">
    <property type="term" value="F:UDP-N-acetylmuramate dehydrogenase activity"/>
    <property type="evidence" value="ECO:0007669"/>
    <property type="project" value="UniProtKB-UniRule"/>
</dbReference>
<feature type="active site" evidence="16">
    <location>
        <position position="296"/>
    </location>
</feature>
<evidence type="ECO:0000256" key="12">
    <source>
        <dbReference type="ARBA" id="ARBA00023002"/>
    </source>
</evidence>
<comment type="cofactor">
    <cofactor evidence="1 16">
        <name>FAD</name>
        <dbReference type="ChEBI" id="CHEBI:57692"/>
    </cofactor>
</comment>
<protein>
    <recommendedName>
        <fullName evidence="16">UDP-N-acetylenolpyruvoylglucosamine reductase</fullName>
        <ecNumber evidence="16">1.3.1.98</ecNumber>
    </recommendedName>
    <alternativeName>
        <fullName evidence="16">UDP-N-acetylmuramate dehydrogenase</fullName>
    </alternativeName>
</protein>
<dbReference type="EC" id="1.3.1.98" evidence="16"/>
<evidence type="ECO:0000256" key="10">
    <source>
        <dbReference type="ARBA" id="ARBA00022960"/>
    </source>
</evidence>
<keyword evidence="11 16" id="KW-0573">Peptidoglycan synthesis</keyword>
<evidence type="ECO:0000256" key="2">
    <source>
        <dbReference type="ARBA" id="ARBA00003921"/>
    </source>
</evidence>
<dbReference type="GO" id="GO:0008360">
    <property type="term" value="P:regulation of cell shape"/>
    <property type="evidence" value="ECO:0007669"/>
    <property type="project" value="UniProtKB-KW"/>
</dbReference>
<keyword evidence="12 16" id="KW-0560">Oxidoreductase</keyword>
<dbReference type="InterPro" id="IPR036635">
    <property type="entry name" value="MurB_C_sf"/>
</dbReference>
<dbReference type="PANTHER" id="PTHR21071">
    <property type="entry name" value="UDP-N-ACETYLENOLPYRUVOYLGLUCOSAMINE REDUCTASE"/>
    <property type="match status" value="1"/>
</dbReference>
<evidence type="ECO:0000256" key="13">
    <source>
        <dbReference type="ARBA" id="ARBA00023306"/>
    </source>
</evidence>
<dbReference type="AlphaFoldDB" id="A0A6N8U823"/>
<dbReference type="PROSITE" id="PS51387">
    <property type="entry name" value="FAD_PCMH"/>
    <property type="match status" value="1"/>
</dbReference>
<name>A0A6N8U823_9FIRM</name>
<dbReference type="HAMAP" id="MF_00037">
    <property type="entry name" value="MurB"/>
    <property type="match status" value="1"/>
</dbReference>
<dbReference type="InterPro" id="IPR016166">
    <property type="entry name" value="FAD-bd_PCMH"/>
</dbReference>
<dbReference type="InterPro" id="IPR006094">
    <property type="entry name" value="Oxid_FAD_bind_N"/>
</dbReference>
<evidence type="ECO:0000256" key="1">
    <source>
        <dbReference type="ARBA" id="ARBA00001974"/>
    </source>
</evidence>
<dbReference type="NCBIfam" id="TIGR00179">
    <property type="entry name" value="murB"/>
    <property type="match status" value="1"/>
</dbReference>
<evidence type="ECO:0000256" key="9">
    <source>
        <dbReference type="ARBA" id="ARBA00022857"/>
    </source>
</evidence>
<dbReference type="Pfam" id="PF01565">
    <property type="entry name" value="FAD_binding_4"/>
    <property type="match status" value="1"/>
</dbReference>
<comment type="caution">
    <text evidence="18">The sequence shown here is derived from an EMBL/GenBank/DDBJ whole genome shotgun (WGS) entry which is preliminary data.</text>
</comment>
<evidence type="ECO:0000256" key="4">
    <source>
        <dbReference type="ARBA" id="ARBA00004752"/>
    </source>
</evidence>
<dbReference type="PANTHER" id="PTHR21071:SF4">
    <property type="entry name" value="UDP-N-ACETYLENOLPYRUVOYLGLUCOSAMINE REDUCTASE"/>
    <property type="match status" value="1"/>
</dbReference>
<dbReference type="EMBL" id="WUUQ01000002">
    <property type="protein sequence ID" value="MXQ73484.1"/>
    <property type="molecule type" value="Genomic_DNA"/>
</dbReference>
<keyword evidence="8 16" id="KW-0274">FAD</keyword>
<keyword evidence="9 16" id="KW-0521">NADP</keyword>
<keyword evidence="13 16" id="KW-0131">Cell cycle</keyword>
<dbReference type="InterPro" id="IPR036318">
    <property type="entry name" value="FAD-bd_PCMH-like_sf"/>
</dbReference>
<gene>
    <name evidence="16 18" type="primary">murB</name>
    <name evidence="18" type="ORF">GSF08_06005</name>
</gene>
<feature type="active site" description="Proton donor" evidence="16">
    <location>
        <position position="226"/>
    </location>
</feature>
<organism evidence="18 19">
    <name type="scientific">Copranaerobaculum intestinale</name>
    <dbReference type="NCBI Taxonomy" id="2692629"/>
    <lineage>
        <taxon>Bacteria</taxon>
        <taxon>Bacillati</taxon>
        <taxon>Bacillota</taxon>
        <taxon>Erysipelotrichia</taxon>
        <taxon>Erysipelotrichales</taxon>
        <taxon>Erysipelotrichaceae</taxon>
        <taxon>Copranaerobaculum</taxon>
    </lineage>
</organism>
<evidence type="ECO:0000313" key="19">
    <source>
        <dbReference type="Proteomes" id="UP000434036"/>
    </source>
</evidence>
<evidence type="ECO:0000313" key="18">
    <source>
        <dbReference type="EMBL" id="MXQ73484.1"/>
    </source>
</evidence>
<evidence type="ECO:0000259" key="17">
    <source>
        <dbReference type="PROSITE" id="PS51387"/>
    </source>
</evidence>
<proteinExistence type="inferred from homology"/>
<comment type="catalytic activity">
    <reaction evidence="15 16">
        <text>UDP-N-acetyl-alpha-D-muramate + NADP(+) = UDP-N-acetyl-3-O-(1-carboxyvinyl)-alpha-D-glucosamine + NADPH + H(+)</text>
        <dbReference type="Rhea" id="RHEA:12248"/>
        <dbReference type="ChEBI" id="CHEBI:15378"/>
        <dbReference type="ChEBI" id="CHEBI:57783"/>
        <dbReference type="ChEBI" id="CHEBI:58349"/>
        <dbReference type="ChEBI" id="CHEBI:68483"/>
        <dbReference type="ChEBI" id="CHEBI:70757"/>
        <dbReference type="EC" id="1.3.1.98"/>
    </reaction>
</comment>
<reference evidence="18 19" key="1">
    <citation type="submission" date="2019-12" db="EMBL/GenBank/DDBJ databases">
        <authorList>
            <person name="Yang R."/>
        </authorList>
    </citation>
    <scope>NUCLEOTIDE SEQUENCE [LARGE SCALE GENOMIC DNA]</scope>
    <source>
        <strain evidence="18 19">DONG20-135</strain>
    </source>
</reference>
<dbReference type="NCBIfam" id="NF010480">
    <property type="entry name" value="PRK13905.1"/>
    <property type="match status" value="1"/>
</dbReference>
<evidence type="ECO:0000256" key="3">
    <source>
        <dbReference type="ARBA" id="ARBA00004496"/>
    </source>
</evidence>
<evidence type="ECO:0000256" key="7">
    <source>
        <dbReference type="ARBA" id="ARBA00022630"/>
    </source>
</evidence>
<keyword evidence="7 16" id="KW-0285">Flavoprotein</keyword>
<dbReference type="InterPro" id="IPR003170">
    <property type="entry name" value="MurB"/>
</dbReference>
<comment type="subcellular location">
    <subcellularLocation>
        <location evidence="3 16">Cytoplasm</location>
    </subcellularLocation>
</comment>
<comment type="similarity">
    <text evidence="16">Belongs to the MurB family.</text>
</comment>
<comment type="function">
    <text evidence="2 16">Cell wall formation.</text>
</comment>
<comment type="pathway">
    <text evidence="4 16">Cell wall biogenesis; peptidoglycan biosynthesis.</text>
</comment>
<sequence length="301" mass="33752">MNIQKYIDVLSHLQIAWKQNERIAAYTSLKIGGPAALVVKPSNDEQLHLAFQEAKRLQLPVCMIGNGSNILADDCGYDGVLIVTPPFFHSIERREGNVIYAQAGASLRDVCLFARDESLGGMEFAYGIPATVGGAVYMNAGAYGGEIKDILLSCRFLDEHGEWHVKHVSDLQFSYRQSLFTDREVCVADALFQLYPDDKKKIAAKMEELMEKRRQKQPLEYASAGSTFKRPQGNYASALIEQCGLKGYRIGDAMVSDKHAGFLINMNQATSHDFKQLIHYVQEEVYQQTGYHLECEVKMIP</sequence>
<evidence type="ECO:0000256" key="16">
    <source>
        <dbReference type="HAMAP-Rule" id="MF_00037"/>
    </source>
</evidence>
<dbReference type="GO" id="GO:0071555">
    <property type="term" value="P:cell wall organization"/>
    <property type="evidence" value="ECO:0007669"/>
    <property type="project" value="UniProtKB-KW"/>
</dbReference>
<keyword evidence="10 16" id="KW-0133">Cell shape</keyword>
<feature type="domain" description="FAD-binding PCMH-type" evidence="17">
    <location>
        <begin position="31"/>
        <end position="197"/>
    </location>
</feature>
<evidence type="ECO:0000256" key="8">
    <source>
        <dbReference type="ARBA" id="ARBA00022827"/>
    </source>
</evidence>
<evidence type="ECO:0000256" key="6">
    <source>
        <dbReference type="ARBA" id="ARBA00022618"/>
    </source>
</evidence>
<dbReference type="InterPro" id="IPR016169">
    <property type="entry name" value="FAD-bd_PCMH_sub2"/>
</dbReference>
<dbReference type="SUPFAM" id="SSF56176">
    <property type="entry name" value="FAD-binding/transporter-associated domain-like"/>
    <property type="match status" value="1"/>
</dbReference>
<accession>A0A6N8U823</accession>
<dbReference type="GO" id="GO:0009252">
    <property type="term" value="P:peptidoglycan biosynthetic process"/>
    <property type="evidence" value="ECO:0007669"/>
    <property type="project" value="UniProtKB-UniRule"/>
</dbReference>
<dbReference type="GO" id="GO:0071949">
    <property type="term" value="F:FAD binding"/>
    <property type="evidence" value="ECO:0007669"/>
    <property type="project" value="InterPro"/>
</dbReference>
<evidence type="ECO:0000256" key="11">
    <source>
        <dbReference type="ARBA" id="ARBA00022984"/>
    </source>
</evidence>
<dbReference type="GO" id="GO:0005829">
    <property type="term" value="C:cytosol"/>
    <property type="evidence" value="ECO:0007669"/>
    <property type="project" value="TreeGrafter"/>
</dbReference>
<evidence type="ECO:0000256" key="5">
    <source>
        <dbReference type="ARBA" id="ARBA00022490"/>
    </source>
</evidence>
<dbReference type="SUPFAM" id="SSF56194">
    <property type="entry name" value="Uridine diphospho-N-Acetylenolpyruvylglucosamine reductase, MurB, C-terminal domain"/>
    <property type="match status" value="1"/>
</dbReference>
<dbReference type="InterPro" id="IPR011601">
    <property type="entry name" value="MurB_C"/>
</dbReference>
<dbReference type="Pfam" id="PF02873">
    <property type="entry name" value="MurB_C"/>
    <property type="match status" value="1"/>
</dbReference>
<dbReference type="Gene3D" id="3.30.43.10">
    <property type="entry name" value="Uridine Diphospho-n-acetylenolpyruvylglucosamine Reductase, domain 2"/>
    <property type="match status" value="1"/>
</dbReference>
<dbReference type="Proteomes" id="UP000434036">
    <property type="component" value="Unassembled WGS sequence"/>
</dbReference>